<dbReference type="Gene3D" id="3.40.50.150">
    <property type="entry name" value="Vaccinia Virus protein VP39"/>
    <property type="match status" value="1"/>
</dbReference>
<proteinExistence type="predicted"/>
<sequence>MLVTTSSDPTEQVTASAQAAAAELHAKWVARGRNSLAKLMAHHDDRAILLVSRERLEYHQNDQPVFYFHPSMAAVRVKRLLRGEGDTLLTAADVRKGDTVLDCTAGLASDSIVLAHAVGPEGRVTALESEQVIQYVVREGLKRYVYEVKALNEAMRRVELLHANHDDYLRQADSKSVDIVYFDPMFRQPIHESSSISPLRGLANGGELASRTLEEACRVARKAVVMKEITRSSEWKRLNFTDFVKASPKIAFGVIRL</sequence>
<dbReference type="AlphaFoldDB" id="A0A4Q9DY66"/>
<dbReference type="Pfam" id="PF04445">
    <property type="entry name" value="SAM_MT"/>
    <property type="match status" value="1"/>
</dbReference>
<keyword evidence="2" id="KW-1185">Reference proteome</keyword>
<name>A0A4Q9DY66_9BACL</name>
<dbReference type="OrthoDB" id="1653798at2"/>
<dbReference type="Proteomes" id="UP000293142">
    <property type="component" value="Unassembled WGS sequence"/>
</dbReference>
<dbReference type="InterPro" id="IPR029063">
    <property type="entry name" value="SAM-dependent_MTases_sf"/>
</dbReference>
<dbReference type="SUPFAM" id="SSF53335">
    <property type="entry name" value="S-adenosyl-L-methionine-dependent methyltransferases"/>
    <property type="match status" value="1"/>
</dbReference>
<gene>
    <name evidence="1" type="ORF">EYB31_07150</name>
</gene>
<comment type="caution">
    <text evidence="1">The sequence shown here is derived from an EMBL/GenBank/DDBJ whole genome shotgun (WGS) entry which is preliminary data.</text>
</comment>
<dbReference type="PANTHER" id="PTHR36112">
    <property type="entry name" value="RIBOSOMAL RNA SMALL SUBUNIT METHYLTRANSFERASE J"/>
    <property type="match status" value="1"/>
</dbReference>
<dbReference type="EMBL" id="SIRE01000005">
    <property type="protein sequence ID" value="TBL80190.1"/>
    <property type="molecule type" value="Genomic_DNA"/>
</dbReference>
<dbReference type="GO" id="GO:0008990">
    <property type="term" value="F:rRNA (guanine-N2-)-methyltransferase activity"/>
    <property type="evidence" value="ECO:0007669"/>
    <property type="project" value="InterPro"/>
</dbReference>
<dbReference type="PANTHER" id="PTHR36112:SF1">
    <property type="entry name" value="RIBOSOMAL RNA SMALL SUBUNIT METHYLTRANSFERASE J"/>
    <property type="match status" value="1"/>
</dbReference>
<reference evidence="1 2" key="1">
    <citation type="submission" date="2019-02" db="EMBL/GenBank/DDBJ databases">
        <title>Paenibacillus sp. nov., isolated from surface-sterilized tissue of Thalictrum simplex L.</title>
        <authorList>
            <person name="Tuo L."/>
        </authorList>
    </citation>
    <scope>NUCLEOTIDE SEQUENCE [LARGE SCALE GENOMIC DNA]</scope>
    <source>
        <strain evidence="1 2">N2SHLJ1</strain>
    </source>
</reference>
<accession>A0A4Q9DY66</accession>
<keyword evidence="1" id="KW-0808">Transferase</keyword>
<dbReference type="RefSeq" id="WP_131012605.1">
    <property type="nucleotide sequence ID" value="NZ_SIRE01000005.1"/>
</dbReference>
<dbReference type="InterPro" id="IPR007536">
    <property type="entry name" value="16SrRNA_methylTrfase_J"/>
</dbReference>
<protein>
    <submittedName>
        <fullName evidence="1">SAM-dependent methyltransferase</fullName>
    </submittedName>
</protein>
<evidence type="ECO:0000313" key="1">
    <source>
        <dbReference type="EMBL" id="TBL80190.1"/>
    </source>
</evidence>
<organism evidence="1 2">
    <name type="scientific">Paenibacillus thalictri</name>
    <dbReference type="NCBI Taxonomy" id="2527873"/>
    <lineage>
        <taxon>Bacteria</taxon>
        <taxon>Bacillati</taxon>
        <taxon>Bacillota</taxon>
        <taxon>Bacilli</taxon>
        <taxon>Bacillales</taxon>
        <taxon>Paenibacillaceae</taxon>
        <taxon>Paenibacillus</taxon>
    </lineage>
</organism>
<evidence type="ECO:0000313" key="2">
    <source>
        <dbReference type="Proteomes" id="UP000293142"/>
    </source>
</evidence>
<keyword evidence="1" id="KW-0489">Methyltransferase</keyword>